<keyword evidence="2" id="KW-1185">Reference proteome</keyword>
<gene>
    <name evidence="1" type="ORF">BDCG_03460</name>
</gene>
<dbReference type="PANTHER" id="PTHR37540:SF5">
    <property type="entry name" value="TRANSCRIPTION FACTOR DOMAIN-CONTAINING PROTEIN"/>
    <property type="match status" value="1"/>
</dbReference>
<evidence type="ECO:0008006" key="3">
    <source>
        <dbReference type="Google" id="ProtNLM"/>
    </source>
</evidence>
<dbReference type="Pfam" id="PF11951">
    <property type="entry name" value="Fungal_trans_2"/>
    <property type="match status" value="1"/>
</dbReference>
<dbReference type="EMBL" id="EQ999975">
    <property type="protein sequence ID" value="EEQ88340.1"/>
    <property type="molecule type" value="Genomic_DNA"/>
</dbReference>
<dbReference type="InterPro" id="IPR021858">
    <property type="entry name" value="Fun_TF"/>
</dbReference>
<evidence type="ECO:0000313" key="2">
    <source>
        <dbReference type="Proteomes" id="UP000002039"/>
    </source>
</evidence>
<dbReference type="Proteomes" id="UP000002039">
    <property type="component" value="Unassembled WGS sequence"/>
</dbReference>
<dbReference type="RefSeq" id="XP_045275490.1">
    <property type="nucleotide sequence ID" value="XM_045419067.1"/>
</dbReference>
<sequence length="454" mass="50784">MASAGQNCIPFIVSTTLDKPDSKTRKLIRSHVMRGKNTRKSRQNRESLRNLESEDDDELACVLATPRMIASELSLFSYGVELKPYMLDLIYRSFTVVKPSTYTLQAITASGARDDLFRFSNLAQDPGMLHSMLFVAQAFYDLSLGTSYGRVATFHMTRAIVYLQQRINNRKEATKLTTMAVVTSLAIAAIMTGDIEAAQKHMDGLYLMFELRGGVGSLAEGNMIVHKAQMIDLGLAMGTGSTPRFIQGEVSWSPQIARGSTTTRFPELGTIHSQLDPKLLNIWADIREFSRAANKADETGVKMSKSLVSQFSTSIPYRLLHLQFDPLSLPELLRLCMLAYVKNLLVKIRSVGRKMASLANKLEVALRAQQFFPETSCEMAELLLWSTFVAAISIFDNFDAGWLQVLMVQTISTLGLGTWTEVRGVVKRFLWIDMIFDQPGMQVFEWISRGSLTP</sequence>
<name>A0ABP2EWC1_AJEDR</name>
<evidence type="ECO:0000313" key="1">
    <source>
        <dbReference type="EMBL" id="EEQ88340.1"/>
    </source>
</evidence>
<protein>
    <recommendedName>
        <fullName evidence="3">C6 transcription factor</fullName>
    </recommendedName>
</protein>
<reference evidence="2" key="1">
    <citation type="journal article" date="2015" name="PLoS Genet.">
        <title>The dynamic genome and transcriptome of the human fungal pathogen Blastomyces and close relative Emmonsia.</title>
        <authorList>
            <person name="Munoz J.F."/>
            <person name="Gauthier G.M."/>
            <person name="Desjardins C.A."/>
            <person name="Gallo J.E."/>
            <person name="Holder J."/>
            <person name="Sullivan T.D."/>
            <person name="Marty A.J."/>
            <person name="Carmen J.C."/>
            <person name="Chen Z."/>
            <person name="Ding L."/>
            <person name="Gujja S."/>
            <person name="Magrini V."/>
            <person name="Misas E."/>
            <person name="Mitreva M."/>
            <person name="Priest M."/>
            <person name="Saif S."/>
            <person name="Whiston E.A."/>
            <person name="Young S."/>
            <person name="Zeng Q."/>
            <person name="Goldman W.E."/>
            <person name="Mardis E.R."/>
            <person name="Taylor J.W."/>
            <person name="McEwen J.G."/>
            <person name="Clay O.K."/>
            <person name="Klein B.S."/>
            <person name="Cuomo C.A."/>
        </authorList>
    </citation>
    <scope>NUCLEOTIDE SEQUENCE [LARGE SCALE GENOMIC DNA]</scope>
    <source>
        <strain evidence="2">ER-3 / ATCC MYA-2586</strain>
    </source>
</reference>
<dbReference type="PANTHER" id="PTHR37540">
    <property type="entry name" value="TRANSCRIPTION FACTOR (ACR-2), PUTATIVE-RELATED-RELATED"/>
    <property type="match status" value="1"/>
</dbReference>
<proteinExistence type="predicted"/>
<organism evidence="1 2">
    <name type="scientific">Ajellomyces dermatitidis (strain ER-3 / ATCC MYA-2586)</name>
    <name type="common">Blastomyces dermatitidis</name>
    <dbReference type="NCBI Taxonomy" id="559297"/>
    <lineage>
        <taxon>Eukaryota</taxon>
        <taxon>Fungi</taxon>
        <taxon>Dikarya</taxon>
        <taxon>Ascomycota</taxon>
        <taxon>Pezizomycotina</taxon>
        <taxon>Eurotiomycetes</taxon>
        <taxon>Eurotiomycetidae</taxon>
        <taxon>Onygenales</taxon>
        <taxon>Ajellomycetaceae</taxon>
        <taxon>Blastomyces</taxon>
    </lineage>
</organism>
<accession>A0ABP2EWC1</accession>
<dbReference type="GeneID" id="69025751"/>